<keyword evidence="2" id="KW-1185">Reference proteome</keyword>
<dbReference type="KEGG" id="caul:KCG34_12205"/>
<name>A0A975G3Q0_9CAUL</name>
<evidence type="ECO:0000313" key="2">
    <source>
        <dbReference type="Proteomes" id="UP000676409"/>
    </source>
</evidence>
<sequence>MFETDQLPTYRFNLKTSRPYYSLSESEEPQGFEEQLELRMSMTASVDIPGLPSEGYLFIRGVPDLAHWNQRLGGDDPSYPGIGLVQVKSDAVVVDTYLEFDTIWRLAGAIKSGHLGVAVVECEPLAKPGDKVFLRELSFQPA</sequence>
<gene>
    <name evidence="1" type="ORF">KCG34_12205</name>
</gene>
<protein>
    <submittedName>
        <fullName evidence="1">Uncharacterized protein</fullName>
    </submittedName>
</protein>
<proteinExistence type="predicted"/>
<accession>A0A975G3Q0</accession>
<dbReference type="EMBL" id="CP073078">
    <property type="protein sequence ID" value="QUD90568.1"/>
    <property type="molecule type" value="Genomic_DNA"/>
</dbReference>
<reference evidence="1" key="1">
    <citation type="submission" date="2021-04" db="EMBL/GenBank/DDBJ databases">
        <title>The complete genome sequence of Caulobacter sp. S6.</title>
        <authorList>
            <person name="Tang Y."/>
            <person name="Ouyang W."/>
            <person name="Liu Q."/>
            <person name="Huang B."/>
            <person name="Guo Z."/>
            <person name="Lei P."/>
        </authorList>
    </citation>
    <scope>NUCLEOTIDE SEQUENCE</scope>
    <source>
        <strain evidence="1">S6</strain>
    </source>
</reference>
<dbReference type="RefSeq" id="WP_211940618.1">
    <property type="nucleotide sequence ID" value="NZ_CP073078.1"/>
</dbReference>
<evidence type="ECO:0000313" key="1">
    <source>
        <dbReference type="EMBL" id="QUD90568.1"/>
    </source>
</evidence>
<dbReference type="Proteomes" id="UP000676409">
    <property type="component" value="Chromosome"/>
</dbReference>
<organism evidence="1 2">
    <name type="scientific">Phenylobacterium montanum</name>
    <dbReference type="NCBI Taxonomy" id="2823693"/>
    <lineage>
        <taxon>Bacteria</taxon>
        <taxon>Pseudomonadati</taxon>
        <taxon>Pseudomonadota</taxon>
        <taxon>Alphaproteobacteria</taxon>
        <taxon>Caulobacterales</taxon>
        <taxon>Caulobacteraceae</taxon>
        <taxon>Phenylobacterium</taxon>
    </lineage>
</organism>
<dbReference type="AlphaFoldDB" id="A0A975G3Q0"/>